<sequence length="433" mass="48424">MSVSATPLRILVVQPLYGGSLTVGRYAVAALRELGHVVEVFEGPSFNGSFNALKSLRIGSDRLGALESSFLQIVSQAVLAQAEAFEPDLVLAPAQAPLSRQALTRLRRDGVLTAMWFVEDFELFTYWKGFAPLYDVFAVIQKEPFLSQLSAIGVQNALYLPLAGLASFHRPLALDSVERRKFGADISFLGAGYPNRRVAFRQLLRYDFKIWGSDWEGDPLLATRLQRAGERIEPEEAIKVFAASKINLNLHSSVRVDPPVGQGDFVNPRTFELACCGAFQLVDRRSLLDECFAEDELATFTDMESLLAAIDHYLTHPEERIAMADKARRRAMAEHTYTARMQTLLAFIDERFPGRLAGSRDAQLEAWSQALPESMRGDVLALLERLQLSKDASFKDLVWRLRQQQGALSSVETAILFLDEWQKQYGMSEQAKS</sequence>
<feature type="domain" description="Spore protein YkvP/CgeB glycosyl transferase-like" evidence="1">
    <location>
        <begin position="199"/>
        <end position="346"/>
    </location>
</feature>
<name>A0A6P1ZIG8_9BACT</name>
<evidence type="ECO:0000313" key="3">
    <source>
        <dbReference type="EMBL" id="TVM35064.1"/>
    </source>
</evidence>
<dbReference type="Pfam" id="PF13524">
    <property type="entry name" value="Glyco_trans_1_2"/>
    <property type="match status" value="1"/>
</dbReference>
<evidence type="ECO:0000259" key="1">
    <source>
        <dbReference type="Pfam" id="PF13524"/>
    </source>
</evidence>
<reference evidence="2 5" key="2">
    <citation type="submission" date="2019-04" db="EMBL/GenBank/DDBJ databases">
        <title>Isolation and culture of sulfate reducing bacteria from the cold seep of the South China Sea.</title>
        <authorList>
            <person name="Sun C."/>
            <person name="Liu R."/>
        </authorList>
    </citation>
    <scope>NUCLEOTIDE SEQUENCE [LARGE SCALE GENOMIC DNA]</scope>
    <source>
        <strain evidence="2 5">CS1</strain>
    </source>
</reference>
<evidence type="ECO:0000313" key="4">
    <source>
        <dbReference type="Proteomes" id="UP000434052"/>
    </source>
</evidence>
<dbReference type="RefSeq" id="WP_144234619.1">
    <property type="nucleotide sequence ID" value="NZ_CP039543.1"/>
</dbReference>
<dbReference type="OrthoDB" id="9791241at2"/>
<gene>
    <name evidence="3" type="ORF">DQK91_06600</name>
    <name evidence="2" type="ORF">E8L03_04185</name>
</gene>
<reference evidence="3 4" key="1">
    <citation type="submission" date="2018-06" db="EMBL/GenBank/DDBJ databases">
        <title>Complete genome of Desulfovibrio marinus P48SEP.</title>
        <authorList>
            <person name="Crispim J.S."/>
            <person name="Vidigal P.M.P."/>
            <person name="Silva L.C.F."/>
            <person name="Araujo L.C."/>
            <person name="Laguardia C.N."/>
            <person name="Dias R.S."/>
            <person name="Sousa M.P."/>
            <person name="Paula S.O."/>
            <person name="Silva C."/>
        </authorList>
    </citation>
    <scope>NUCLEOTIDE SEQUENCE [LARGE SCALE GENOMIC DNA]</scope>
    <source>
        <strain evidence="3 4">P48SEP</strain>
    </source>
</reference>
<proteinExistence type="predicted"/>
<keyword evidence="5" id="KW-1185">Reference proteome</keyword>
<dbReference type="AlphaFoldDB" id="A0A6P1ZIG8"/>
<dbReference type="Proteomes" id="UP000503251">
    <property type="component" value="Chromosome"/>
</dbReference>
<organism evidence="3 4">
    <name type="scientific">Oceanidesulfovibrio marinus</name>
    <dbReference type="NCBI Taxonomy" id="370038"/>
    <lineage>
        <taxon>Bacteria</taxon>
        <taxon>Pseudomonadati</taxon>
        <taxon>Thermodesulfobacteriota</taxon>
        <taxon>Desulfovibrionia</taxon>
        <taxon>Desulfovibrionales</taxon>
        <taxon>Desulfovibrionaceae</taxon>
        <taxon>Oceanidesulfovibrio</taxon>
    </lineage>
</organism>
<accession>A0A6P1ZIG8</accession>
<dbReference type="InterPro" id="IPR055259">
    <property type="entry name" value="YkvP/CgeB_Glyco_trans-like"/>
</dbReference>
<dbReference type="EMBL" id="CP039543">
    <property type="protein sequence ID" value="QJT08169.1"/>
    <property type="molecule type" value="Genomic_DNA"/>
</dbReference>
<protein>
    <recommendedName>
        <fullName evidence="1">Spore protein YkvP/CgeB glycosyl transferase-like domain-containing protein</fullName>
    </recommendedName>
</protein>
<evidence type="ECO:0000313" key="2">
    <source>
        <dbReference type="EMBL" id="QJT08169.1"/>
    </source>
</evidence>
<dbReference type="Proteomes" id="UP000434052">
    <property type="component" value="Unassembled WGS sequence"/>
</dbReference>
<dbReference type="EMBL" id="QMIF01000003">
    <property type="protein sequence ID" value="TVM35064.1"/>
    <property type="molecule type" value="Genomic_DNA"/>
</dbReference>
<evidence type="ECO:0000313" key="5">
    <source>
        <dbReference type="Proteomes" id="UP000503251"/>
    </source>
</evidence>